<accession>A0A3S2WWM3</accession>
<feature type="chain" id="PRO_5018622791" evidence="2">
    <location>
        <begin position="25"/>
        <end position="114"/>
    </location>
</feature>
<gene>
    <name evidence="3" type="ORF">ENE75_23875</name>
</gene>
<evidence type="ECO:0000313" key="4">
    <source>
        <dbReference type="Proteomes" id="UP000288178"/>
    </source>
</evidence>
<proteinExistence type="predicted"/>
<dbReference type="AlphaFoldDB" id="A0A3S2WWM3"/>
<organism evidence="3 4">
    <name type="scientific">Rubrivivax albus</name>
    <dbReference type="NCBI Taxonomy" id="2499835"/>
    <lineage>
        <taxon>Bacteria</taxon>
        <taxon>Pseudomonadati</taxon>
        <taxon>Pseudomonadota</taxon>
        <taxon>Betaproteobacteria</taxon>
        <taxon>Burkholderiales</taxon>
        <taxon>Sphaerotilaceae</taxon>
        <taxon>Rubrivivax</taxon>
    </lineage>
</organism>
<evidence type="ECO:0000313" key="3">
    <source>
        <dbReference type="EMBL" id="RVT47662.1"/>
    </source>
</evidence>
<reference evidence="3 4" key="1">
    <citation type="submission" date="2019-01" db="EMBL/GenBank/DDBJ databases">
        <authorList>
            <person name="Chen W.-M."/>
        </authorList>
    </citation>
    <scope>NUCLEOTIDE SEQUENCE [LARGE SCALE GENOMIC DNA]</scope>
    <source>
        <strain evidence="3 4">ICH-3</strain>
    </source>
</reference>
<evidence type="ECO:0000256" key="2">
    <source>
        <dbReference type="SAM" id="SignalP"/>
    </source>
</evidence>
<evidence type="ECO:0000256" key="1">
    <source>
        <dbReference type="SAM" id="MobiDB-lite"/>
    </source>
</evidence>
<dbReference type="EMBL" id="SACT01000014">
    <property type="protein sequence ID" value="RVT47662.1"/>
    <property type="molecule type" value="Genomic_DNA"/>
</dbReference>
<keyword evidence="4" id="KW-1185">Reference proteome</keyword>
<feature type="signal peptide" evidence="2">
    <location>
        <begin position="1"/>
        <end position="24"/>
    </location>
</feature>
<feature type="region of interest" description="Disordered" evidence="1">
    <location>
        <begin position="87"/>
        <end position="114"/>
    </location>
</feature>
<dbReference type="Proteomes" id="UP000288178">
    <property type="component" value="Unassembled WGS sequence"/>
</dbReference>
<keyword evidence="2" id="KW-0732">Signal</keyword>
<sequence length="114" mass="11909">MKHNLLQAALAASLMLSGAQAAFAVNLSDLKPNTLPSMSRPDLTKPLPPPLRVQPQPQVSIGHGNAFGVAPTLNIPMRNGGQVEIKGPDFHPRVPPSLNGGAVTITVPLPEGKK</sequence>
<dbReference type="RefSeq" id="WP_128201451.1">
    <property type="nucleotide sequence ID" value="NZ_SACT01000014.1"/>
</dbReference>
<comment type="caution">
    <text evidence="3">The sequence shown here is derived from an EMBL/GenBank/DDBJ whole genome shotgun (WGS) entry which is preliminary data.</text>
</comment>
<protein>
    <submittedName>
        <fullName evidence="3">Uncharacterized protein</fullName>
    </submittedName>
</protein>
<name>A0A3S2WWM3_9BURK</name>
<feature type="region of interest" description="Disordered" evidence="1">
    <location>
        <begin position="33"/>
        <end position="52"/>
    </location>
</feature>